<feature type="transmembrane region" description="Helical" evidence="9">
    <location>
        <begin position="331"/>
        <end position="357"/>
    </location>
</feature>
<evidence type="ECO:0000313" key="12">
    <source>
        <dbReference type="EMBL" id="KAJ2852606.1"/>
    </source>
</evidence>
<feature type="compositionally biased region" description="Low complexity" evidence="8">
    <location>
        <begin position="22"/>
        <end position="41"/>
    </location>
</feature>
<dbReference type="OrthoDB" id="422637at2759"/>
<dbReference type="InterPro" id="IPR017871">
    <property type="entry name" value="ABC_transporter-like_CS"/>
</dbReference>
<dbReference type="Pfam" id="PF06472">
    <property type="entry name" value="ABC_membrane_2"/>
    <property type="match status" value="1"/>
</dbReference>
<dbReference type="InterPro" id="IPR050835">
    <property type="entry name" value="ABC_transporter_sub-D"/>
</dbReference>
<evidence type="ECO:0000313" key="13">
    <source>
        <dbReference type="Proteomes" id="UP001139887"/>
    </source>
</evidence>
<dbReference type="Gene3D" id="1.20.1560.10">
    <property type="entry name" value="ABC transporter type 1, transmembrane domain"/>
    <property type="match status" value="1"/>
</dbReference>
<evidence type="ECO:0000256" key="3">
    <source>
        <dbReference type="ARBA" id="ARBA00022692"/>
    </source>
</evidence>
<dbReference type="SMART" id="SM00382">
    <property type="entry name" value="AAA"/>
    <property type="match status" value="1"/>
</dbReference>
<dbReference type="CDD" id="cd03223">
    <property type="entry name" value="ABCD_peroxisomal_ALDP"/>
    <property type="match status" value="1"/>
</dbReference>
<dbReference type="GO" id="GO:0005324">
    <property type="term" value="F:long-chain fatty acid transmembrane transporter activity"/>
    <property type="evidence" value="ECO:0007669"/>
    <property type="project" value="TreeGrafter"/>
</dbReference>
<comment type="similarity">
    <text evidence="1">Belongs to the ABC transporter superfamily. ABCD family. Peroxisomal fatty acyl CoA transporter (TC 3.A.1.203) subfamily.</text>
</comment>
<feature type="region of interest" description="Disordered" evidence="8">
    <location>
        <begin position="1"/>
        <end position="46"/>
    </location>
</feature>
<dbReference type="InterPro" id="IPR036640">
    <property type="entry name" value="ABC1_TM_sf"/>
</dbReference>
<dbReference type="EMBL" id="JANBUW010000002">
    <property type="protein sequence ID" value="KAJ2852606.1"/>
    <property type="molecule type" value="Genomic_DNA"/>
</dbReference>
<gene>
    <name evidence="12" type="ORF">IWW36_000235</name>
</gene>
<dbReference type="GO" id="GO:0140359">
    <property type="term" value="F:ABC-type transporter activity"/>
    <property type="evidence" value="ECO:0007669"/>
    <property type="project" value="InterPro"/>
</dbReference>
<keyword evidence="4" id="KW-0547">Nucleotide-binding</keyword>
<keyword evidence="3 9" id="KW-0812">Transmembrane</keyword>
<keyword evidence="5" id="KW-0067">ATP-binding</keyword>
<feature type="transmembrane region" description="Helical" evidence="9">
    <location>
        <begin position="103"/>
        <end position="126"/>
    </location>
</feature>
<evidence type="ECO:0000256" key="4">
    <source>
        <dbReference type="ARBA" id="ARBA00022741"/>
    </source>
</evidence>
<evidence type="ECO:0000256" key="1">
    <source>
        <dbReference type="ARBA" id="ARBA00008575"/>
    </source>
</evidence>
<dbReference type="InterPro" id="IPR011527">
    <property type="entry name" value="ABC1_TM_dom"/>
</dbReference>
<dbReference type="GO" id="GO:0005524">
    <property type="term" value="F:ATP binding"/>
    <property type="evidence" value="ECO:0007669"/>
    <property type="project" value="UniProtKB-KW"/>
</dbReference>
<evidence type="ECO:0000256" key="6">
    <source>
        <dbReference type="ARBA" id="ARBA00022989"/>
    </source>
</evidence>
<keyword evidence="13" id="KW-1185">Reference proteome</keyword>
<dbReference type="GO" id="GO:0007031">
    <property type="term" value="P:peroxisome organization"/>
    <property type="evidence" value="ECO:0007669"/>
    <property type="project" value="TreeGrafter"/>
</dbReference>
<dbReference type="SUPFAM" id="SSF90123">
    <property type="entry name" value="ABC transporter transmembrane region"/>
    <property type="match status" value="1"/>
</dbReference>
<evidence type="ECO:0000256" key="2">
    <source>
        <dbReference type="ARBA" id="ARBA00022448"/>
    </source>
</evidence>
<dbReference type="PANTHER" id="PTHR11384">
    <property type="entry name" value="ATP-BINDING CASSETTE, SUB-FAMILY D MEMBER"/>
    <property type="match status" value="1"/>
</dbReference>
<proteinExistence type="inferred from homology"/>
<feature type="domain" description="ABC transmembrane type-1" evidence="11">
    <location>
        <begin position="207"/>
        <end position="387"/>
    </location>
</feature>
<accession>A0A9W8M2T7</accession>
<dbReference type="GO" id="GO:0006635">
    <property type="term" value="P:fatty acid beta-oxidation"/>
    <property type="evidence" value="ECO:0007669"/>
    <property type="project" value="TreeGrafter"/>
</dbReference>
<dbReference type="GO" id="GO:0015910">
    <property type="term" value="P:long-chain fatty acid import into peroxisome"/>
    <property type="evidence" value="ECO:0007669"/>
    <property type="project" value="TreeGrafter"/>
</dbReference>
<dbReference type="InterPro" id="IPR003439">
    <property type="entry name" value="ABC_transporter-like_ATP-bd"/>
</dbReference>
<evidence type="ECO:0000259" key="11">
    <source>
        <dbReference type="PROSITE" id="PS50929"/>
    </source>
</evidence>
<keyword evidence="2" id="KW-0813">Transport</keyword>
<dbReference type="GO" id="GO:0016887">
    <property type="term" value="F:ATP hydrolysis activity"/>
    <property type="evidence" value="ECO:0007669"/>
    <property type="project" value="InterPro"/>
</dbReference>
<dbReference type="AlphaFoldDB" id="A0A9W8M2T7"/>
<dbReference type="GO" id="GO:0005778">
    <property type="term" value="C:peroxisomal membrane"/>
    <property type="evidence" value="ECO:0007669"/>
    <property type="project" value="TreeGrafter"/>
</dbReference>
<dbReference type="SUPFAM" id="SSF52540">
    <property type="entry name" value="P-loop containing nucleoside triphosphate hydrolases"/>
    <property type="match status" value="1"/>
</dbReference>
<dbReference type="PROSITE" id="PS00211">
    <property type="entry name" value="ABC_TRANSPORTER_1"/>
    <property type="match status" value="1"/>
</dbReference>
<organism evidence="12 13">
    <name type="scientific">Coemansia brasiliensis</name>
    <dbReference type="NCBI Taxonomy" id="2650707"/>
    <lineage>
        <taxon>Eukaryota</taxon>
        <taxon>Fungi</taxon>
        <taxon>Fungi incertae sedis</taxon>
        <taxon>Zoopagomycota</taxon>
        <taxon>Kickxellomycotina</taxon>
        <taxon>Kickxellomycetes</taxon>
        <taxon>Kickxellales</taxon>
        <taxon>Kickxellaceae</taxon>
        <taxon>Coemansia</taxon>
    </lineage>
</organism>
<dbReference type="GO" id="GO:0042760">
    <property type="term" value="P:very long-chain fatty acid catabolic process"/>
    <property type="evidence" value="ECO:0007669"/>
    <property type="project" value="TreeGrafter"/>
</dbReference>
<dbReference type="InterPro" id="IPR003593">
    <property type="entry name" value="AAA+_ATPase"/>
</dbReference>
<protein>
    <submittedName>
        <fullName evidence="12">Uncharacterized protein</fullName>
    </submittedName>
</protein>
<reference evidence="12" key="1">
    <citation type="submission" date="2022-07" db="EMBL/GenBank/DDBJ databases">
        <title>Phylogenomic reconstructions and comparative analyses of Kickxellomycotina fungi.</title>
        <authorList>
            <person name="Reynolds N.K."/>
            <person name="Stajich J.E."/>
            <person name="Barry K."/>
            <person name="Grigoriev I.V."/>
            <person name="Crous P."/>
            <person name="Smith M.E."/>
        </authorList>
    </citation>
    <scope>NUCLEOTIDE SEQUENCE</scope>
    <source>
        <strain evidence="12">NRRL 1566</strain>
    </source>
</reference>
<evidence type="ECO:0000256" key="5">
    <source>
        <dbReference type="ARBA" id="ARBA00022840"/>
    </source>
</evidence>
<evidence type="ECO:0000256" key="7">
    <source>
        <dbReference type="ARBA" id="ARBA00023136"/>
    </source>
</evidence>
<dbReference type="PROSITE" id="PS50929">
    <property type="entry name" value="ABC_TM1F"/>
    <property type="match status" value="1"/>
</dbReference>
<comment type="caution">
    <text evidence="12">The sequence shown here is derived from an EMBL/GenBank/DDBJ whole genome shotgun (WGS) entry which is preliminary data.</text>
</comment>
<sequence length="643" mass="70037">MNTNYFTRKHSEEFELPISQTGGVSNSRRSGSSSRDWGRPSSDSDDGCALLVNSTAGAASYESLDIESHKAEKGGSGKQFTMGAVLVGRMRRVWQVLSERSRIGLWSLGLVLGKLAAEVVYYYAGIMPSEFYRVLGERDQGAFGPLLARCVGVVALAGMSKAGLEYASGMLGVAMRRELTRYTHSRYLQGGRLYAVVSGGRIDNPDQRIAQDVERLARSAAEVLTEVLIAPLLIGYYTVKCWMISGVFGPLAIYGYFVVGAIATRWAMAPIMRQVYRQEQAEGDFRFAQVRVREFAEAIAFYGGEATERKQADVALEQVVKAQQRVVGRQLGLGLVTQVFAYLGSTVSYVVIGIPIFMGIYDDKSGTELSSLISLSAFVSIYLVFRFSSVIEQSKRLADVGGYVTRIVQLWEELDVLDAEPQSEPDAGIAGQISAVDMTVATPTGKRLVVGLSLRVKQGQSLLITGPNGAGKTSLLRTLCGLWRPLQGTVQMRRDEVFFLPQTPYLPHGSLREQISYPGVWAGKHRKCSDAQAVQLLQLVGLEQAARRMGGSLDMQRSALEWQQRLSPGEQQRLAVARVLFWQPTFAALDESTSALDAAGEAAVYGALVAAGITLVSVSHHAGAAEFHQRRLALDGQGGCTLW</sequence>
<dbReference type="Proteomes" id="UP001139887">
    <property type="component" value="Unassembled WGS sequence"/>
</dbReference>
<evidence type="ECO:0000256" key="8">
    <source>
        <dbReference type="SAM" id="MobiDB-lite"/>
    </source>
</evidence>
<evidence type="ECO:0000259" key="10">
    <source>
        <dbReference type="PROSITE" id="PS50893"/>
    </source>
</evidence>
<dbReference type="Gene3D" id="3.40.50.300">
    <property type="entry name" value="P-loop containing nucleotide triphosphate hydrolases"/>
    <property type="match status" value="1"/>
</dbReference>
<dbReference type="InterPro" id="IPR027417">
    <property type="entry name" value="P-loop_NTPase"/>
</dbReference>
<evidence type="ECO:0000256" key="9">
    <source>
        <dbReference type="SAM" id="Phobius"/>
    </source>
</evidence>
<feature type="transmembrane region" description="Helical" evidence="9">
    <location>
        <begin position="251"/>
        <end position="268"/>
    </location>
</feature>
<dbReference type="PROSITE" id="PS50893">
    <property type="entry name" value="ABC_TRANSPORTER_2"/>
    <property type="match status" value="1"/>
</dbReference>
<keyword evidence="7 9" id="KW-0472">Membrane</keyword>
<feature type="domain" description="ABC transporter" evidence="10">
    <location>
        <begin position="433"/>
        <end position="642"/>
    </location>
</feature>
<keyword evidence="6 9" id="KW-1133">Transmembrane helix</keyword>
<name>A0A9W8M2T7_9FUNG</name>
<feature type="transmembrane region" description="Helical" evidence="9">
    <location>
        <begin position="369"/>
        <end position="387"/>
    </location>
</feature>
<dbReference type="PANTHER" id="PTHR11384:SF59">
    <property type="entry name" value="LYSOSOMAL COBALAMIN TRANSPORTER ABCD4"/>
    <property type="match status" value="1"/>
</dbReference>
<dbReference type="Pfam" id="PF00005">
    <property type="entry name" value="ABC_tran"/>
    <property type="match status" value="1"/>
</dbReference>